<dbReference type="Pfam" id="PF00126">
    <property type="entry name" value="HTH_1"/>
    <property type="match status" value="1"/>
</dbReference>
<keyword evidence="3" id="KW-0238">DNA-binding</keyword>
<accession>A0A1U9Z038</accession>
<name>A0A1U9Z038_9HYPH</name>
<feature type="domain" description="HTH lysR-type" evidence="6">
    <location>
        <begin position="1"/>
        <end position="58"/>
    </location>
</feature>
<proteinExistence type="inferred from homology"/>
<dbReference type="EMBL" id="CP020330">
    <property type="protein sequence ID" value="AQZ51066.1"/>
    <property type="molecule type" value="Genomic_DNA"/>
</dbReference>
<organism evidence="7 8">
    <name type="scientific">Martelella mediterranea DSM 17316</name>
    <dbReference type="NCBI Taxonomy" id="1122214"/>
    <lineage>
        <taxon>Bacteria</taxon>
        <taxon>Pseudomonadati</taxon>
        <taxon>Pseudomonadota</taxon>
        <taxon>Alphaproteobacteria</taxon>
        <taxon>Hyphomicrobiales</taxon>
        <taxon>Aurantimonadaceae</taxon>
        <taxon>Martelella</taxon>
    </lineage>
</organism>
<dbReference type="PANTHER" id="PTHR30293:SF0">
    <property type="entry name" value="NITROGEN ASSIMILATION REGULATORY PROTEIN NAC"/>
    <property type="match status" value="1"/>
</dbReference>
<keyword evidence="8" id="KW-1185">Reference proteome</keyword>
<dbReference type="RefSeq" id="WP_018067514.1">
    <property type="nucleotide sequence ID" value="NZ_AQWH01000043.1"/>
</dbReference>
<comment type="similarity">
    <text evidence="1">Belongs to the LysR transcriptional regulatory family.</text>
</comment>
<sequence length="303" mass="33131">MDIRKLKSFVKIIDIGSITRASAMLHIAQPALSQQIAALEAHYGRQLLIRSKRGVVPTEAGKVLYRHAQRILRQIDEAELDIASASEEITGVVRVGLAPLGLGALLAAQLIKKIRAEYPGIVLYVNENVGGGTMSELLMTGKMDVALIFYPGPIPSLGFERILTEELHFVTVSEEFEDGADVGFADVAQRDLILPSRVHTLRQVIETNLGRMSLAPRIIAETESISVLSNALGEGLGDTILPLSACKAVQRRLPEARSFRIRNPNMRINMSVCWSAQLPLSEATTVVQENLVALARQHGEQQD</sequence>
<dbReference type="GO" id="GO:0003677">
    <property type="term" value="F:DNA binding"/>
    <property type="evidence" value="ECO:0007669"/>
    <property type="project" value="UniProtKB-KW"/>
</dbReference>
<dbReference type="STRING" id="1122214.Mame_01719"/>
<dbReference type="KEGG" id="mmed:Mame_01719"/>
<dbReference type="PROSITE" id="PS50931">
    <property type="entry name" value="HTH_LYSR"/>
    <property type="match status" value="1"/>
</dbReference>
<dbReference type="SUPFAM" id="SSF53850">
    <property type="entry name" value="Periplasmic binding protein-like II"/>
    <property type="match status" value="1"/>
</dbReference>
<dbReference type="PRINTS" id="PR00039">
    <property type="entry name" value="HTHLYSR"/>
</dbReference>
<dbReference type="PANTHER" id="PTHR30293">
    <property type="entry name" value="TRANSCRIPTIONAL REGULATORY PROTEIN NAC-RELATED"/>
    <property type="match status" value="1"/>
</dbReference>
<evidence type="ECO:0000256" key="2">
    <source>
        <dbReference type="ARBA" id="ARBA00023015"/>
    </source>
</evidence>
<evidence type="ECO:0000256" key="3">
    <source>
        <dbReference type="ARBA" id="ARBA00023125"/>
    </source>
</evidence>
<dbReference type="GO" id="GO:2000142">
    <property type="term" value="P:regulation of DNA-templated transcription initiation"/>
    <property type="evidence" value="ECO:0007669"/>
    <property type="project" value="TreeGrafter"/>
</dbReference>
<keyword evidence="2" id="KW-0805">Transcription regulation</keyword>
<gene>
    <name evidence="7" type="primary">cynR_8</name>
    <name evidence="7" type="ORF">Mame_01719</name>
</gene>
<evidence type="ECO:0000313" key="7">
    <source>
        <dbReference type="EMBL" id="AQZ51066.1"/>
    </source>
</evidence>
<dbReference type="FunFam" id="1.10.10.10:FF:000001">
    <property type="entry name" value="LysR family transcriptional regulator"/>
    <property type="match status" value="1"/>
</dbReference>
<dbReference type="SUPFAM" id="SSF46785">
    <property type="entry name" value="Winged helix' DNA-binding domain"/>
    <property type="match status" value="1"/>
</dbReference>
<evidence type="ECO:0000259" key="6">
    <source>
        <dbReference type="PROSITE" id="PS50931"/>
    </source>
</evidence>
<dbReference type="Proteomes" id="UP000191135">
    <property type="component" value="Chromosome"/>
</dbReference>
<evidence type="ECO:0000313" key="8">
    <source>
        <dbReference type="Proteomes" id="UP000191135"/>
    </source>
</evidence>
<dbReference type="InterPro" id="IPR005119">
    <property type="entry name" value="LysR_subst-bd"/>
</dbReference>
<dbReference type="Gene3D" id="3.40.190.290">
    <property type="match status" value="1"/>
</dbReference>
<dbReference type="Pfam" id="PF03466">
    <property type="entry name" value="LysR_substrate"/>
    <property type="match status" value="1"/>
</dbReference>
<protein>
    <submittedName>
        <fullName evidence="7">Cyn operon transcriptional activator</fullName>
    </submittedName>
</protein>
<dbReference type="OrthoDB" id="8479357at2"/>
<evidence type="ECO:0000256" key="1">
    <source>
        <dbReference type="ARBA" id="ARBA00009437"/>
    </source>
</evidence>
<dbReference type="GO" id="GO:0003700">
    <property type="term" value="F:DNA-binding transcription factor activity"/>
    <property type="evidence" value="ECO:0007669"/>
    <property type="project" value="InterPro"/>
</dbReference>
<dbReference type="eggNOG" id="COG0583">
    <property type="taxonomic scope" value="Bacteria"/>
</dbReference>
<keyword evidence="5" id="KW-0804">Transcription</keyword>
<dbReference type="AlphaFoldDB" id="A0A1U9Z038"/>
<keyword evidence="4" id="KW-0010">Activator</keyword>
<dbReference type="InterPro" id="IPR036390">
    <property type="entry name" value="WH_DNA-bd_sf"/>
</dbReference>
<dbReference type="InterPro" id="IPR000847">
    <property type="entry name" value="LysR_HTH_N"/>
</dbReference>
<reference evidence="7 8" key="1">
    <citation type="submission" date="2017-03" db="EMBL/GenBank/DDBJ databases">
        <title>Foreign affairs: Plasmid Transfer between Roseobacters and Rhizobia.</title>
        <authorList>
            <person name="Bartling P."/>
            <person name="Bunk B."/>
            <person name="Overmann J."/>
            <person name="Brinkmann H."/>
            <person name="Petersen J."/>
        </authorList>
    </citation>
    <scope>NUCLEOTIDE SEQUENCE [LARGE SCALE GENOMIC DNA]</scope>
    <source>
        <strain evidence="7 8">MACL11</strain>
    </source>
</reference>
<evidence type="ECO:0000256" key="5">
    <source>
        <dbReference type="ARBA" id="ARBA00023163"/>
    </source>
</evidence>
<dbReference type="Gene3D" id="1.10.10.10">
    <property type="entry name" value="Winged helix-like DNA-binding domain superfamily/Winged helix DNA-binding domain"/>
    <property type="match status" value="1"/>
</dbReference>
<evidence type="ECO:0000256" key="4">
    <source>
        <dbReference type="ARBA" id="ARBA00023159"/>
    </source>
</evidence>
<dbReference type="InterPro" id="IPR036388">
    <property type="entry name" value="WH-like_DNA-bd_sf"/>
</dbReference>